<protein>
    <submittedName>
        <fullName evidence="1">Uncharacterized protein</fullName>
    </submittedName>
</protein>
<comment type="caution">
    <text evidence="1">The sequence shown here is derived from an EMBL/GenBank/DDBJ whole genome shotgun (WGS) entry which is preliminary data.</text>
</comment>
<dbReference type="AlphaFoldDB" id="A0A1J5PW98"/>
<organism evidence="1">
    <name type="scientific">mine drainage metagenome</name>
    <dbReference type="NCBI Taxonomy" id="410659"/>
    <lineage>
        <taxon>unclassified sequences</taxon>
        <taxon>metagenomes</taxon>
        <taxon>ecological metagenomes</taxon>
    </lineage>
</organism>
<gene>
    <name evidence="1" type="ORF">GALL_505570</name>
</gene>
<reference evidence="1" key="1">
    <citation type="submission" date="2016-10" db="EMBL/GenBank/DDBJ databases">
        <title>Sequence of Gallionella enrichment culture.</title>
        <authorList>
            <person name="Poehlein A."/>
            <person name="Muehling M."/>
            <person name="Daniel R."/>
        </authorList>
    </citation>
    <scope>NUCLEOTIDE SEQUENCE</scope>
</reference>
<accession>A0A1J5PW98</accession>
<sequence>MDIALVEHAQHDVHGDNGGDDEQQFVGQGILERRRCALQDDPCALRQPERALGLIDGRHRIAEGGAGREVERHVGGGKLPEMIDDQRSPALAKLHHRTQLHLPAAGGGQVDIVERAQPPAELGSHFQHHAILVGLGEDVGNQPLAESIVQGGVDCRGSDAETAGSIAVDVEVGLQPVVLEIAGHGTEPGRFSQHLDQAGHPRRQHSGVGIFHDQAVLAAAYAVLDGQVLDRLQVQRNAADQGRVLLQPPHHLRQVALALPPGLEVDQHAAGIEAGVAAVHADEGRQAVDRGIVQDHVRQRLLALRHGGERDGRTGL</sequence>
<dbReference type="EMBL" id="MLJW01005657">
    <property type="protein sequence ID" value="OIQ67861.1"/>
    <property type="molecule type" value="Genomic_DNA"/>
</dbReference>
<evidence type="ECO:0000313" key="1">
    <source>
        <dbReference type="EMBL" id="OIQ67861.1"/>
    </source>
</evidence>
<name>A0A1J5PW98_9ZZZZ</name>
<proteinExistence type="predicted"/>